<dbReference type="CDD" id="cd00156">
    <property type="entry name" value="REC"/>
    <property type="match status" value="1"/>
</dbReference>
<feature type="domain" description="Response regulatory" evidence="3">
    <location>
        <begin position="4"/>
        <end position="116"/>
    </location>
</feature>
<dbReference type="SMART" id="SM00448">
    <property type="entry name" value="REC"/>
    <property type="match status" value="1"/>
</dbReference>
<dbReference type="EMBL" id="BMME01000001">
    <property type="protein sequence ID" value="GGK14769.1"/>
    <property type="molecule type" value="Genomic_DNA"/>
</dbReference>
<dbReference type="PANTHER" id="PTHR44591:SF3">
    <property type="entry name" value="RESPONSE REGULATORY DOMAIN-CONTAINING PROTEIN"/>
    <property type="match status" value="1"/>
</dbReference>
<dbReference type="InterPro" id="IPR050595">
    <property type="entry name" value="Bact_response_regulator"/>
</dbReference>
<sequence length="118" mass="12561">MAIRVLIVDDSRDDAELTEFALREAGLAVECRSLCHEDALSAALDGFEPQLVVCDLNLPGWSGAEAMAAVRQRVPSACFVFLTGALHGNEQLPAADAVMLKDDLARLVELARPLVSAG</sequence>
<protein>
    <recommendedName>
        <fullName evidence="3">Response regulatory domain-containing protein</fullName>
    </recommendedName>
</protein>
<keyword evidence="1 2" id="KW-0597">Phosphoprotein</keyword>
<evidence type="ECO:0000256" key="1">
    <source>
        <dbReference type="ARBA" id="ARBA00022553"/>
    </source>
</evidence>
<evidence type="ECO:0000313" key="4">
    <source>
        <dbReference type="EMBL" id="GGK14769.1"/>
    </source>
</evidence>
<name>A0ABQ2EKK1_9GAMM</name>
<dbReference type="InterPro" id="IPR011006">
    <property type="entry name" value="CheY-like_superfamily"/>
</dbReference>
<gene>
    <name evidence="4" type="ORF">GCM10011394_24980</name>
</gene>
<dbReference type="PROSITE" id="PS50110">
    <property type="entry name" value="RESPONSE_REGULATORY"/>
    <property type="match status" value="1"/>
</dbReference>
<evidence type="ECO:0000259" key="3">
    <source>
        <dbReference type="PROSITE" id="PS50110"/>
    </source>
</evidence>
<dbReference type="RefSeq" id="WP_165942418.1">
    <property type="nucleotide sequence ID" value="NZ_BMME01000001.1"/>
</dbReference>
<dbReference type="Proteomes" id="UP000599009">
    <property type="component" value="Unassembled WGS sequence"/>
</dbReference>
<dbReference type="PANTHER" id="PTHR44591">
    <property type="entry name" value="STRESS RESPONSE REGULATOR PROTEIN 1"/>
    <property type="match status" value="1"/>
</dbReference>
<dbReference type="InterPro" id="IPR001789">
    <property type="entry name" value="Sig_transdc_resp-reg_receiver"/>
</dbReference>
<dbReference type="SUPFAM" id="SSF52172">
    <property type="entry name" value="CheY-like"/>
    <property type="match status" value="1"/>
</dbReference>
<evidence type="ECO:0000256" key="2">
    <source>
        <dbReference type="PROSITE-ProRule" id="PRU00169"/>
    </source>
</evidence>
<dbReference type="Gene3D" id="3.40.50.2300">
    <property type="match status" value="1"/>
</dbReference>
<proteinExistence type="predicted"/>
<evidence type="ECO:0000313" key="5">
    <source>
        <dbReference type="Proteomes" id="UP000599009"/>
    </source>
</evidence>
<accession>A0ABQ2EKK1</accession>
<keyword evidence="5" id="KW-1185">Reference proteome</keyword>
<dbReference type="Pfam" id="PF00072">
    <property type="entry name" value="Response_reg"/>
    <property type="match status" value="1"/>
</dbReference>
<reference evidence="5" key="1">
    <citation type="journal article" date="2019" name="Int. J. Syst. Evol. Microbiol.">
        <title>The Global Catalogue of Microorganisms (GCM) 10K type strain sequencing project: providing services to taxonomists for standard genome sequencing and annotation.</title>
        <authorList>
            <consortium name="The Broad Institute Genomics Platform"/>
            <consortium name="The Broad Institute Genome Sequencing Center for Infectious Disease"/>
            <person name="Wu L."/>
            <person name="Ma J."/>
        </authorList>
    </citation>
    <scope>NUCLEOTIDE SEQUENCE [LARGE SCALE GENOMIC DNA]</scope>
    <source>
        <strain evidence="5">CGMCC 1.8985</strain>
    </source>
</reference>
<feature type="modified residue" description="4-aspartylphosphate" evidence="2">
    <location>
        <position position="55"/>
    </location>
</feature>
<organism evidence="4 5">
    <name type="scientific">Luteimonas terricola</name>
    <dbReference type="NCBI Taxonomy" id="645597"/>
    <lineage>
        <taxon>Bacteria</taxon>
        <taxon>Pseudomonadati</taxon>
        <taxon>Pseudomonadota</taxon>
        <taxon>Gammaproteobacteria</taxon>
        <taxon>Lysobacterales</taxon>
        <taxon>Lysobacteraceae</taxon>
        <taxon>Luteimonas</taxon>
    </lineage>
</organism>
<comment type="caution">
    <text evidence="4">The sequence shown here is derived from an EMBL/GenBank/DDBJ whole genome shotgun (WGS) entry which is preliminary data.</text>
</comment>